<sequence>MGNTNTWKARLQDAGNGSVDRILELPDEVMAVMGWGIGDELELVPSGKGEIRLRKVCPAEESDYSRHLGVTYALLLQLREVTAERDANKLTEIASSIDWSAIASEFETVAGRYRSAVFRHGRRIIRNLRRPYMLYHDCTELAIQVDMLSSAIEDSPSLRATAEKALEEAYHAVLSRETLRGRPPQGAPAASPWPTLEALMEAAEDKRRRGHALQAAAHTGYLNGQRVFLE</sequence>
<evidence type="ECO:0000313" key="2">
    <source>
        <dbReference type="Proteomes" id="UP000002429"/>
    </source>
</evidence>
<organism evidence="1 2">
    <name type="scientific">Cupriavidus metallidurans (strain ATCC 43123 / DSM 2839 / NBRC 102507 / CH34)</name>
    <name type="common">Ralstonia metallidurans</name>
    <dbReference type="NCBI Taxonomy" id="266264"/>
    <lineage>
        <taxon>Bacteria</taxon>
        <taxon>Pseudomonadati</taxon>
        <taxon>Pseudomonadota</taxon>
        <taxon>Betaproteobacteria</taxon>
        <taxon>Burkholderiales</taxon>
        <taxon>Burkholderiaceae</taxon>
        <taxon>Cupriavidus</taxon>
    </lineage>
</organism>
<dbReference type="KEGG" id="rme:Rmet_2844"/>
<reference evidence="2" key="1">
    <citation type="journal article" date="2010" name="PLoS ONE">
        <title>The complete genome sequence of Cupriavidus metallidurans strain CH34, a master survivalist in harsh and anthropogenic environments.</title>
        <authorList>
            <person name="Janssen P.J."/>
            <person name="Van Houdt R."/>
            <person name="Moors H."/>
            <person name="Monsieurs P."/>
            <person name="Morin N."/>
            <person name="Michaux A."/>
            <person name="Benotmane M.A."/>
            <person name="Leys N."/>
            <person name="Vallaeys T."/>
            <person name="Lapidus A."/>
            <person name="Monchy S."/>
            <person name="Medigue C."/>
            <person name="Taghavi S."/>
            <person name="McCorkle S."/>
            <person name="Dunn J."/>
            <person name="van der Lelie D."/>
            <person name="Mergeay M."/>
        </authorList>
    </citation>
    <scope>NUCLEOTIDE SEQUENCE [LARGE SCALE GENOMIC DNA]</scope>
    <source>
        <strain evidence="2">ATCC 43123 / DSM 2839 / NBRC 102507 / CH34</strain>
    </source>
</reference>
<keyword evidence="2" id="KW-1185">Reference proteome</keyword>
<accession>Q1LJF9</accession>
<dbReference type="EMBL" id="CP000352">
    <property type="protein sequence ID" value="ABF09717.1"/>
    <property type="molecule type" value="Genomic_DNA"/>
</dbReference>
<gene>
    <name evidence="1" type="ordered locus">Rmet_2844</name>
</gene>
<dbReference type="HOGENOM" id="CLU_1204015_0_0_4"/>
<dbReference type="RefSeq" id="WP_011517405.1">
    <property type="nucleotide sequence ID" value="NC_007973.1"/>
</dbReference>
<protein>
    <submittedName>
        <fullName evidence="1">Uncharacterized protein</fullName>
    </submittedName>
</protein>
<dbReference type="Proteomes" id="UP000002429">
    <property type="component" value="Chromosome"/>
</dbReference>
<evidence type="ECO:0000313" key="1">
    <source>
        <dbReference type="EMBL" id="ABF09717.1"/>
    </source>
</evidence>
<dbReference type="AlphaFoldDB" id="Q1LJF9"/>
<proteinExistence type="predicted"/>
<name>Q1LJF9_CUPMC</name>